<protein>
    <recommendedName>
        <fullName evidence="4">Thionin-like protein 2</fullName>
    </recommendedName>
</protein>
<dbReference type="Proteomes" id="UP000594263">
    <property type="component" value="Unplaced"/>
</dbReference>
<dbReference type="Gramene" id="Kaladp0060s0227.1.v1.1">
    <property type="protein sequence ID" value="Kaladp0060s0227.1.v1.1"/>
    <property type="gene ID" value="Kaladp0060s0227.v1.1"/>
</dbReference>
<evidence type="ECO:0008006" key="4">
    <source>
        <dbReference type="Google" id="ProtNLM"/>
    </source>
</evidence>
<name>A0A7N0UBM6_KALFE</name>
<dbReference type="AlphaFoldDB" id="A0A7N0UBM6"/>
<sequence>MESGYRRSLSAFVLIVLIFGYASENSNAGGRAKCYALCVLKCSITTFNPALCAVKCVPQCIFGASVLPSELGDDVRHCAIGCSVSKCTSLSTKDDPKAEHVVKCADGCLGRCVSNWKN</sequence>
<feature type="signal peptide" evidence="1">
    <location>
        <begin position="1"/>
        <end position="24"/>
    </location>
</feature>
<proteinExistence type="predicted"/>
<evidence type="ECO:0000256" key="1">
    <source>
        <dbReference type="SAM" id="SignalP"/>
    </source>
</evidence>
<evidence type="ECO:0000313" key="3">
    <source>
        <dbReference type="Proteomes" id="UP000594263"/>
    </source>
</evidence>
<evidence type="ECO:0000313" key="2">
    <source>
        <dbReference type="EnsemblPlants" id="Kaladp0060s0227.1.v1.1"/>
    </source>
</evidence>
<organism evidence="2 3">
    <name type="scientific">Kalanchoe fedtschenkoi</name>
    <name type="common">Lavender scallops</name>
    <name type="synonym">South American air plant</name>
    <dbReference type="NCBI Taxonomy" id="63787"/>
    <lineage>
        <taxon>Eukaryota</taxon>
        <taxon>Viridiplantae</taxon>
        <taxon>Streptophyta</taxon>
        <taxon>Embryophyta</taxon>
        <taxon>Tracheophyta</taxon>
        <taxon>Spermatophyta</taxon>
        <taxon>Magnoliopsida</taxon>
        <taxon>eudicotyledons</taxon>
        <taxon>Gunneridae</taxon>
        <taxon>Pentapetalae</taxon>
        <taxon>Saxifragales</taxon>
        <taxon>Crassulaceae</taxon>
        <taxon>Kalanchoe</taxon>
    </lineage>
</organism>
<dbReference type="InterPro" id="IPR038975">
    <property type="entry name" value="THNL"/>
</dbReference>
<reference evidence="2" key="1">
    <citation type="submission" date="2021-01" db="UniProtKB">
        <authorList>
            <consortium name="EnsemblPlants"/>
        </authorList>
    </citation>
    <scope>IDENTIFICATION</scope>
</reference>
<feature type="chain" id="PRO_5029588493" description="Thionin-like protein 2" evidence="1">
    <location>
        <begin position="25"/>
        <end position="118"/>
    </location>
</feature>
<dbReference type="EnsemblPlants" id="Kaladp0060s0227.1.v1.1">
    <property type="protein sequence ID" value="Kaladp0060s0227.1.v1.1"/>
    <property type="gene ID" value="Kaladp0060s0227.v1.1"/>
</dbReference>
<keyword evidence="1" id="KW-0732">Signal</keyword>
<dbReference type="PANTHER" id="PTHR36312">
    <property type="entry name" value="THIONIN-LIKE PROTEIN 1"/>
    <property type="match status" value="1"/>
</dbReference>
<accession>A0A7N0UBM6</accession>
<keyword evidence="3" id="KW-1185">Reference proteome</keyword>
<dbReference type="PANTHER" id="PTHR36312:SF1">
    <property type="entry name" value="OS01G0594500 PROTEIN"/>
    <property type="match status" value="1"/>
</dbReference>